<sequence>MATRGLVSPILDTNQHPMQVVHGLSVKNQENCQHQHQSKFAQSHDAHHPANILAIPTELLYDALDYLSTEDLVSFAFCRWDMFHALIGFLERKARPSLQGLGLLVTLFEEQWPRKWLRIIVPICARSEQPILRDLETLAELFEDNHWPKEQLRDIIIVSARRDQPTVHSCVELVFEEPACLYLRKSPHTLFDTNNFHMTVLHFSVLNRSQNIVQEIGSIAHNMHCLGYTPLMNACHLGRDEIVHCLVDRGADIQATNNFNLSALECIMTGESRTKKTLLQRICPHATQMQLNRALWLAINDKKEFVGILLEFGADGQYAGNFKEDGLYDSEQNGNPSATTQGPVEASTPLSRRHLSPSIATGVTSREPDFLADLSPIITTEAGTDDDGIVDGFGTFRGSPIIIFRYGPDFVAKFSAKYTDGHGVSERLGVSSFDVRITQLRDYNDLGKYWRYSKENVVGICGVAFEERKFPDRIYKLRKAVWVKIKWRNIVIIDRGLLQGDFSWIPRDDFVRLCGSKNVAESKLREAWKRQEERYIIWKYRDESQVTRVGRWLASFPWDFALVIHWWRGIDYLSTKLGGLVAMSLAYTVVKANEHGYEHQEELQLN</sequence>
<proteinExistence type="predicted"/>
<dbReference type="VEuPathDB" id="FungiDB:PCH_Pc24g01790"/>
<feature type="repeat" description="ANK" evidence="1">
    <location>
        <begin position="226"/>
        <end position="258"/>
    </location>
</feature>
<dbReference type="PROSITE" id="PS50181">
    <property type="entry name" value="FBOX"/>
    <property type="match status" value="1"/>
</dbReference>
<dbReference type="SUPFAM" id="SSF48403">
    <property type="entry name" value="Ankyrin repeat"/>
    <property type="match status" value="1"/>
</dbReference>
<evidence type="ECO:0000313" key="4">
    <source>
        <dbReference type="EMBL" id="CAP87087.1"/>
    </source>
</evidence>
<dbReference type="HOGENOM" id="CLU_450626_0_0_1"/>
<dbReference type="OrthoDB" id="539213at2759"/>
<gene>
    <name evidence="4" type="ORF">Pc24g01790</name>
    <name evidence="4" type="ORF">PCH_Pc24g01790</name>
</gene>
<keyword evidence="1" id="KW-0040">ANK repeat</keyword>
<protein>
    <recommendedName>
        <fullName evidence="3">F-box domain-containing protein</fullName>
    </recommendedName>
</protein>
<feature type="domain" description="F-box" evidence="3">
    <location>
        <begin position="49"/>
        <end position="76"/>
    </location>
</feature>
<organism evidence="4 5">
    <name type="scientific">Penicillium rubens (strain ATCC 28089 / DSM 1075 / NRRL 1951 / Wisconsin 54-1255)</name>
    <name type="common">Penicillium chrysogenum</name>
    <dbReference type="NCBI Taxonomy" id="500485"/>
    <lineage>
        <taxon>Eukaryota</taxon>
        <taxon>Fungi</taxon>
        <taxon>Dikarya</taxon>
        <taxon>Ascomycota</taxon>
        <taxon>Pezizomycotina</taxon>
        <taxon>Eurotiomycetes</taxon>
        <taxon>Eurotiomycetidae</taxon>
        <taxon>Eurotiales</taxon>
        <taxon>Aspergillaceae</taxon>
        <taxon>Penicillium</taxon>
        <taxon>Penicillium chrysogenum species complex</taxon>
    </lineage>
</organism>
<dbReference type="PROSITE" id="PS50297">
    <property type="entry name" value="ANK_REP_REGION"/>
    <property type="match status" value="1"/>
</dbReference>
<evidence type="ECO:0000256" key="2">
    <source>
        <dbReference type="SAM" id="MobiDB-lite"/>
    </source>
</evidence>
<name>B6HWW8_PENRW</name>
<dbReference type="Gene3D" id="1.25.40.20">
    <property type="entry name" value="Ankyrin repeat-containing domain"/>
    <property type="match status" value="1"/>
</dbReference>
<dbReference type="InterPro" id="IPR036770">
    <property type="entry name" value="Ankyrin_rpt-contain_sf"/>
</dbReference>
<dbReference type="SMART" id="SM00248">
    <property type="entry name" value="ANK"/>
    <property type="match status" value="2"/>
</dbReference>
<dbReference type="PROSITE" id="PS50088">
    <property type="entry name" value="ANK_REPEAT"/>
    <property type="match status" value="1"/>
</dbReference>
<evidence type="ECO:0000259" key="3">
    <source>
        <dbReference type="PROSITE" id="PS50181"/>
    </source>
</evidence>
<dbReference type="InterPro" id="IPR002110">
    <property type="entry name" value="Ankyrin_rpt"/>
</dbReference>
<evidence type="ECO:0000256" key="1">
    <source>
        <dbReference type="PROSITE-ProRule" id="PRU00023"/>
    </source>
</evidence>
<dbReference type="OMA" id="FDVRITQ"/>
<dbReference type="Pfam" id="PF12796">
    <property type="entry name" value="Ank_2"/>
    <property type="match status" value="1"/>
</dbReference>
<dbReference type="EMBL" id="AM920439">
    <property type="protein sequence ID" value="CAP87087.1"/>
    <property type="molecule type" value="Genomic_DNA"/>
</dbReference>
<keyword evidence="5" id="KW-1185">Reference proteome</keyword>
<feature type="compositionally biased region" description="Polar residues" evidence="2">
    <location>
        <begin position="330"/>
        <end position="342"/>
    </location>
</feature>
<accession>B6HWW8</accession>
<feature type="region of interest" description="Disordered" evidence="2">
    <location>
        <begin position="325"/>
        <end position="360"/>
    </location>
</feature>
<evidence type="ECO:0000313" key="5">
    <source>
        <dbReference type="Proteomes" id="UP000000724"/>
    </source>
</evidence>
<dbReference type="InterPro" id="IPR001810">
    <property type="entry name" value="F-box_dom"/>
</dbReference>
<dbReference type="Proteomes" id="UP000000724">
    <property type="component" value="Contig Pc00c24"/>
</dbReference>
<dbReference type="AlphaFoldDB" id="B6HWW8"/>
<reference evidence="4 5" key="1">
    <citation type="journal article" date="2008" name="Nat. Biotechnol.">
        <title>Genome sequencing and analysis of the filamentous fungus Penicillium chrysogenum.</title>
        <authorList>
            <person name="van den Berg M.A."/>
            <person name="Albang R."/>
            <person name="Albermann K."/>
            <person name="Badger J.H."/>
            <person name="Daran J.-M."/>
            <person name="Driessen A.J.M."/>
            <person name="Garcia-Estrada C."/>
            <person name="Fedorova N.D."/>
            <person name="Harris D.M."/>
            <person name="Heijne W.H.M."/>
            <person name="Joardar V.S."/>
            <person name="Kiel J.A.K.W."/>
            <person name="Kovalchuk A."/>
            <person name="Martin J.F."/>
            <person name="Nierman W.C."/>
            <person name="Nijland J.G."/>
            <person name="Pronk J.T."/>
            <person name="Roubos J.A."/>
            <person name="van der Klei I.J."/>
            <person name="van Peij N.N.M.E."/>
            <person name="Veenhuis M."/>
            <person name="von Doehren H."/>
            <person name="Wagner C."/>
            <person name="Wortman J.R."/>
            <person name="Bovenberg R.A.L."/>
        </authorList>
    </citation>
    <scope>NUCLEOTIDE SEQUENCE [LARGE SCALE GENOMIC DNA]</scope>
    <source>
        <strain evidence="5">ATCC 28089 / DSM 1075 / NRRL 1951 / Wisconsin 54-1255</strain>
    </source>
</reference>